<dbReference type="EMBL" id="JASCZI010030766">
    <property type="protein sequence ID" value="MED6124704.1"/>
    <property type="molecule type" value="Genomic_DNA"/>
</dbReference>
<organism evidence="2 3">
    <name type="scientific">Stylosanthes scabra</name>
    <dbReference type="NCBI Taxonomy" id="79078"/>
    <lineage>
        <taxon>Eukaryota</taxon>
        <taxon>Viridiplantae</taxon>
        <taxon>Streptophyta</taxon>
        <taxon>Embryophyta</taxon>
        <taxon>Tracheophyta</taxon>
        <taxon>Spermatophyta</taxon>
        <taxon>Magnoliopsida</taxon>
        <taxon>eudicotyledons</taxon>
        <taxon>Gunneridae</taxon>
        <taxon>Pentapetalae</taxon>
        <taxon>rosids</taxon>
        <taxon>fabids</taxon>
        <taxon>Fabales</taxon>
        <taxon>Fabaceae</taxon>
        <taxon>Papilionoideae</taxon>
        <taxon>50 kb inversion clade</taxon>
        <taxon>dalbergioids sensu lato</taxon>
        <taxon>Dalbergieae</taxon>
        <taxon>Pterocarpus clade</taxon>
        <taxon>Stylosanthes</taxon>
    </lineage>
</organism>
<evidence type="ECO:0000313" key="2">
    <source>
        <dbReference type="EMBL" id="MED6124704.1"/>
    </source>
</evidence>
<name>A0ABU6RL77_9FABA</name>
<protein>
    <submittedName>
        <fullName evidence="2">Uncharacterized protein</fullName>
    </submittedName>
</protein>
<sequence length="124" mass="14245">MVRTRSANGSKRDNSKKVRPKNPKTPPSRCSPTCIASLMEYFREKAVDKLDEVDRMCFSFLKHIAKWTVNQKMYVPLAKAYDRESISLCLGTRRIPFNIETVTRYLGLPNHGVSIQKPKTPQET</sequence>
<keyword evidence="3" id="KW-1185">Reference proteome</keyword>
<accession>A0ABU6RL77</accession>
<dbReference type="Proteomes" id="UP001341840">
    <property type="component" value="Unassembled WGS sequence"/>
</dbReference>
<reference evidence="2 3" key="1">
    <citation type="journal article" date="2023" name="Plants (Basel)">
        <title>Bridging the Gap: Combining Genomics and Transcriptomics Approaches to Understand Stylosanthes scabra, an Orphan Legume from the Brazilian Caatinga.</title>
        <authorList>
            <person name="Ferreira-Neto J.R.C."/>
            <person name="da Silva M.D."/>
            <person name="Binneck E."/>
            <person name="de Melo N.F."/>
            <person name="da Silva R.H."/>
            <person name="de Melo A.L.T.M."/>
            <person name="Pandolfi V."/>
            <person name="Bustamante F.O."/>
            <person name="Brasileiro-Vidal A.C."/>
            <person name="Benko-Iseppon A.M."/>
        </authorList>
    </citation>
    <scope>NUCLEOTIDE SEQUENCE [LARGE SCALE GENOMIC DNA]</scope>
    <source>
        <tissue evidence="2">Leaves</tissue>
    </source>
</reference>
<feature type="region of interest" description="Disordered" evidence="1">
    <location>
        <begin position="1"/>
        <end position="30"/>
    </location>
</feature>
<proteinExistence type="predicted"/>
<evidence type="ECO:0000256" key="1">
    <source>
        <dbReference type="SAM" id="MobiDB-lite"/>
    </source>
</evidence>
<gene>
    <name evidence="2" type="ORF">PIB30_061493</name>
</gene>
<comment type="caution">
    <text evidence="2">The sequence shown here is derived from an EMBL/GenBank/DDBJ whole genome shotgun (WGS) entry which is preliminary data.</text>
</comment>
<evidence type="ECO:0000313" key="3">
    <source>
        <dbReference type="Proteomes" id="UP001341840"/>
    </source>
</evidence>